<organism evidence="5 6">
    <name type="scientific">Galliscardovia ingluviei</name>
    <dbReference type="NCBI Taxonomy" id="1769422"/>
    <lineage>
        <taxon>Bacteria</taxon>
        <taxon>Bacillati</taxon>
        <taxon>Actinomycetota</taxon>
        <taxon>Actinomycetes</taxon>
        <taxon>Bifidobacteriales</taxon>
        <taxon>Bifidobacteriaceae</taxon>
        <taxon>Galliscardovia</taxon>
    </lineage>
</organism>
<sequence length="346" mass="38119">MPKRVTIREVAQQAHVSVAAVSRVLNNKPMRITEATRARIREVAAELGYVPNVNAQALVTHQSKLLMLIIPDIENMFFASFAKQLEDAARDYGYLLIVANADEQQDQEQALLQQVSARGIDGTFIIPTLQSCHHSDQLIAAINSMTTPVVCVDRVIADLPCDAVGLDHREGGRLAARTLLEHGHRKLACVTAEHDIISAAERAQSFVQTVQEFSHNHKHDPATVQLFEGGYKFEGGYACADSIIDSDITAVFCCNDNMAMGIRQRCAERAVNVPQDLSIVGYDAIAQRFMLGAMLTTIVQDVTSMATTSMALMVERLQETSQHIARDPRVQILPVHLQDHGTVQQL</sequence>
<dbReference type="AlphaFoldDB" id="A0A8J3EXS9"/>
<evidence type="ECO:0000256" key="2">
    <source>
        <dbReference type="ARBA" id="ARBA00023125"/>
    </source>
</evidence>
<evidence type="ECO:0000256" key="1">
    <source>
        <dbReference type="ARBA" id="ARBA00023015"/>
    </source>
</evidence>
<dbReference type="PANTHER" id="PTHR30146">
    <property type="entry name" value="LACI-RELATED TRANSCRIPTIONAL REPRESSOR"/>
    <property type="match status" value="1"/>
</dbReference>
<keyword evidence="6" id="KW-1185">Reference proteome</keyword>
<dbReference type="InterPro" id="IPR000843">
    <property type="entry name" value="HTH_LacI"/>
</dbReference>
<accession>A0A8J3EXS9</accession>
<dbReference type="SMART" id="SM00354">
    <property type="entry name" value="HTH_LACI"/>
    <property type="match status" value="1"/>
</dbReference>
<dbReference type="GO" id="GO:0003700">
    <property type="term" value="F:DNA-binding transcription factor activity"/>
    <property type="evidence" value="ECO:0007669"/>
    <property type="project" value="TreeGrafter"/>
</dbReference>
<evidence type="ECO:0000259" key="4">
    <source>
        <dbReference type="PROSITE" id="PS50932"/>
    </source>
</evidence>
<dbReference type="RefSeq" id="WP_188354615.1">
    <property type="nucleotide sequence ID" value="NZ_BMDH01000001.1"/>
</dbReference>
<dbReference type="PANTHER" id="PTHR30146:SF109">
    <property type="entry name" value="HTH-TYPE TRANSCRIPTIONAL REGULATOR GALS"/>
    <property type="match status" value="1"/>
</dbReference>
<evidence type="ECO:0000256" key="3">
    <source>
        <dbReference type="ARBA" id="ARBA00023163"/>
    </source>
</evidence>
<keyword evidence="3" id="KW-0804">Transcription</keyword>
<dbReference type="Pfam" id="PF00532">
    <property type="entry name" value="Peripla_BP_1"/>
    <property type="match status" value="1"/>
</dbReference>
<dbReference type="InterPro" id="IPR001761">
    <property type="entry name" value="Peripla_BP/Lac1_sug-bd_dom"/>
</dbReference>
<keyword evidence="2" id="KW-0238">DNA-binding</keyword>
<protein>
    <submittedName>
        <fullName evidence="5">LacI family transcriptional regulator</fullName>
    </submittedName>
</protein>
<dbReference type="CDD" id="cd01392">
    <property type="entry name" value="HTH_LacI"/>
    <property type="match status" value="1"/>
</dbReference>
<dbReference type="SUPFAM" id="SSF47413">
    <property type="entry name" value="lambda repressor-like DNA-binding domains"/>
    <property type="match status" value="1"/>
</dbReference>
<dbReference type="PROSITE" id="PS00356">
    <property type="entry name" value="HTH_LACI_1"/>
    <property type="match status" value="1"/>
</dbReference>
<name>A0A8J3EXS9_9BIFI</name>
<evidence type="ECO:0000313" key="5">
    <source>
        <dbReference type="EMBL" id="GGI13174.1"/>
    </source>
</evidence>
<gene>
    <name evidence="5" type="ORF">GCM10007377_04640</name>
</gene>
<feature type="domain" description="HTH lacI-type" evidence="4">
    <location>
        <begin position="5"/>
        <end position="60"/>
    </location>
</feature>
<dbReference type="InterPro" id="IPR010982">
    <property type="entry name" value="Lambda_DNA-bd_dom_sf"/>
</dbReference>
<keyword evidence="1" id="KW-0805">Transcription regulation</keyword>
<reference evidence="5" key="1">
    <citation type="journal article" date="2014" name="Int. J. Syst. Evol. Microbiol.">
        <title>Complete genome sequence of Corynebacterium casei LMG S-19264T (=DSM 44701T), isolated from a smear-ripened cheese.</title>
        <authorList>
            <consortium name="US DOE Joint Genome Institute (JGI-PGF)"/>
            <person name="Walter F."/>
            <person name="Albersmeier A."/>
            <person name="Kalinowski J."/>
            <person name="Ruckert C."/>
        </authorList>
    </citation>
    <scope>NUCLEOTIDE SEQUENCE</scope>
    <source>
        <strain evidence="5">CCM 8606</strain>
    </source>
</reference>
<proteinExistence type="predicted"/>
<dbReference type="Gene3D" id="3.40.50.2300">
    <property type="match status" value="2"/>
</dbReference>
<dbReference type="GO" id="GO:0000976">
    <property type="term" value="F:transcription cis-regulatory region binding"/>
    <property type="evidence" value="ECO:0007669"/>
    <property type="project" value="TreeGrafter"/>
</dbReference>
<dbReference type="Pfam" id="PF00356">
    <property type="entry name" value="LacI"/>
    <property type="match status" value="1"/>
</dbReference>
<dbReference type="SUPFAM" id="SSF53822">
    <property type="entry name" value="Periplasmic binding protein-like I"/>
    <property type="match status" value="1"/>
</dbReference>
<dbReference type="Gene3D" id="1.10.260.40">
    <property type="entry name" value="lambda repressor-like DNA-binding domains"/>
    <property type="match status" value="1"/>
</dbReference>
<dbReference type="PROSITE" id="PS50932">
    <property type="entry name" value="HTH_LACI_2"/>
    <property type="match status" value="1"/>
</dbReference>
<dbReference type="CDD" id="cd06267">
    <property type="entry name" value="PBP1_LacI_sugar_binding-like"/>
    <property type="match status" value="1"/>
</dbReference>
<evidence type="ECO:0000313" key="6">
    <source>
        <dbReference type="Proteomes" id="UP000619536"/>
    </source>
</evidence>
<comment type="caution">
    <text evidence="5">The sequence shown here is derived from an EMBL/GenBank/DDBJ whole genome shotgun (WGS) entry which is preliminary data.</text>
</comment>
<dbReference type="InterPro" id="IPR028082">
    <property type="entry name" value="Peripla_BP_I"/>
</dbReference>
<reference evidence="5" key="2">
    <citation type="submission" date="2020-09" db="EMBL/GenBank/DDBJ databases">
        <authorList>
            <person name="Sun Q."/>
            <person name="Sedlacek I."/>
        </authorList>
    </citation>
    <scope>NUCLEOTIDE SEQUENCE</scope>
    <source>
        <strain evidence="5">CCM 8606</strain>
    </source>
</reference>
<dbReference type="EMBL" id="BMDH01000001">
    <property type="protein sequence ID" value="GGI13174.1"/>
    <property type="molecule type" value="Genomic_DNA"/>
</dbReference>
<dbReference type="Proteomes" id="UP000619536">
    <property type="component" value="Unassembled WGS sequence"/>
</dbReference>